<feature type="chain" id="PRO_5002206952" description="ABC transporter domain-containing protein" evidence="1">
    <location>
        <begin position="26"/>
        <end position="407"/>
    </location>
</feature>
<dbReference type="Pfam" id="PF00005">
    <property type="entry name" value="ABC_tran"/>
    <property type="match status" value="1"/>
</dbReference>
<protein>
    <recommendedName>
        <fullName evidence="6">ABC transporter domain-containing protein</fullName>
    </recommendedName>
</protein>
<evidence type="ECO:0000313" key="5">
    <source>
        <dbReference type="Proteomes" id="UP000054485"/>
    </source>
</evidence>
<dbReference type="SUPFAM" id="SSF52540">
    <property type="entry name" value="P-loop containing nucleoside triphosphate hydrolases"/>
    <property type="match status" value="1"/>
</dbReference>
<evidence type="ECO:0000259" key="3">
    <source>
        <dbReference type="Pfam" id="PF02866"/>
    </source>
</evidence>
<organism evidence="4 5">
    <name type="scientific">Suillus luteus UH-Slu-Lm8-n1</name>
    <dbReference type="NCBI Taxonomy" id="930992"/>
    <lineage>
        <taxon>Eukaryota</taxon>
        <taxon>Fungi</taxon>
        <taxon>Dikarya</taxon>
        <taxon>Basidiomycota</taxon>
        <taxon>Agaricomycotina</taxon>
        <taxon>Agaricomycetes</taxon>
        <taxon>Agaricomycetidae</taxon>
        <taxon>Boletales</taxon>
        <taxon>Suillineae</taxon>
        <taxon>Suillaceae</taxon>
        <taxon>Suillus</taxon>
    </lineage>
</organism>
<dbReference type="GO" id="GO:0016887">
    <property type="term" value="F:ATP hydrolysis activity"/>
    <property type="evidence" value="ECO:0007669"/>
    <property type="project" value="InterPro"/>
</dbReference>
<dbReference type="GO" id="GO:0016616">
    <property type="term" value="F:oxidoreductase activity, acting on the CH-OH group of donors, NAD or NADP as acceptor"/>
    <property type="evidence" value="ECO:0007669"/>
    <property type="project" value="InterPro"/>
</dbReference>
<keyword evidence="1" id="KW-0732">Signal</keyword>
<reference evidence="4 5" key="1">
    <citation type="submission" date="2014-04" db="EMBL/GenBank/DDBJ databases">
        <authorList>
            <consortium name="DOE Joint Genome Institute"/>
            <person name="Kuo A."/>
            <person name="Ruytinx J."/>
            <person name="Rineau F."/>
            <person name="Colpaert J."/>
            <person name="Kohler A."/>
            <person name="Nagy L.G."/>
            <person name="Floudas D."/>
            <person name="Copeland A."/>
            <person name="Barry K.W."/>
            <person name="Cichocki N."/>
            <person name="Veneault-Fourrey C."/>
            <person name="LaButti K."/>
            <person name="Lindquist E.A."/>
            <person name="Lipzen A."/>
            <person name="Lundell T."/>
            <person name="Morin E."/>
            <person name="Murat C."/>
            <person name="Sun H."/>
            <person name="Tunlid A."/>
            <person name="Henrissat B."/>
            <person name="Grigoriev I.V."/>
            <person name="Hibbett D.S."/>
            <person name="Martin F."/>
            <person name="Nordberg H.P."/>
            <person name="Cantor M.N."/>
            <person name="Hua S.X."/>
        </authorList>
    </citation>
    <scope>NUCLEOTIDE SEQUENCE [LARGE SCALE GENOMIC DNA]</scope>
    <source>
        <strain evidence="4 5">UH-Slu-Lm8-n1</strain>
    </source>
</reference>
<evidence type="ECO:0000259" key="2">
    <source>
        <dbReference type="Pfam" id="PF00005"/>
    </source>
</evidence>
<dbReference type="OrthoDB" id="6500128at2759"/>
<dbReference type="Gene3D" id="3.90.110.10">
    <property type="entry name" value="Lactate dehydrogenase/glycoside hydrolase, family 4, C-terminal"/>
    <property type="match status" value="1"/>
</dbReference>
<dbReference type="InterPro" id="IPR051177">
    <property type="entry name" value="CIK-Related_Protein"/>
</dbReference>
<feature type="domain" description="Lactate/malate dehydrogenase C-terminal" evidence="3">
    <location>
        <begin position="231"/>
        <end position="276"/>
    </location>
</feature>
<dbReference type="GO" id="GO:0006409">
    <property type="term" value="P:tRNA export from nucleus"/>
    <property type="evidence" value="ECO:0007669"/>
    <property type="project" value="TreeGrafter"/>
</dbReference>
<dbReference type="InterPro" id="IPR015955">
    <property type="entry name" value="Lactate_DH/Glyco_Ohase_4_C"/>
</dbReference>
<dbReference type="Pfam" id="PF02866">
    <property type="entry name" value="Ldh_1_C"/>
    <property type="match status" value="1"/>
</dbReference>
<evidence type="ECO:0000256" key="1">
    <source>
        <dbReference type="SAM" id="SignalP"/>
    </source>
</evidence>
<dbReference type="HOGENOM" id="CLU_676491_0_0_1"/>
<dbReference type="InParanoid" id="A0A0C9ZVP3"/>
<name>A0A0C9ZVP3_9AGAM</name>
<dbReference type="InterPro" id="IPR003439">
    <property type="entry name" value="ABC_transporter-like_ATP-bd"/>
</dbReference>
<dbReference type="SUPFAM" id="SSF56327">
    <property type="entry name" value="LDH C-terminal domain-like"/>
    <property type="match status" value="1"/>
</dbReference>
<gene>
    <name evidence="4" type="ORF">CY34DRAFT_790779</name>
</gene>
<dbReference type="PANTHER" id="PTHR12984">
    <property type="entry name" value="SCY1-RELATED S/T PROTEIN KINASE-LIKE"/>
    <property type="match status" value="1"/>
</dbReference>
<keyword evidence="5" id="KW-1185">Reference proteome</keyword>
<proteinExistence type="predicted"/>
<accession>A0A0C9ZVP3</accession>
<feature type="domain" description="ABC transporter" evidence="2">
    <location>
        <begin position="374"/>
        <end position="400"/>
    </location>
</feature>
<feature type="signal peptide" evidence="1">
    <location>
        <begin position="1"/>
        <end position="25"/>
    </location>
</feature>
<dbReference type="AlphaFoldDB" id="A0A0C9ZVP3"/>
<dbReference type="InterPro" id="IPR027417">
    <property type="entry name" value="P-loop_NTPase"/>
</dbReference>
<dbReference type="EMBL" id="KN835940">
    <property type="protein sequence ID" value="KIK33451.1"/>
    <property type="molecule type" value="Genomic_DNA"/>
</dbReference>
<dbReference type="Proteomes" id="UP000054485">
    <property type="component" value="Unassembled WGS sequence"/>
</dbReference>
<dbReference type="GO" id="GO:0005524">
    <property type="term" value="F:ATP binding"/>
    <property type="evidence" value="ECO:0007669"/>
    <property type="project" value="InterPro"/>
</dbReference>
<dbReference type="GO" id="GO:0005737">
    <property type="term" value="C:cytoplasm"/>
    <property type="evidence" value="ECO:0007669"/>
    <property type="project" value="TreeGrafter"/>
</dbReference>
<dbReference type="InterPro" id="IPR022383">
    <property type="entry name" value="Lactate/malate_DH_C"/>
</dbReference>
<dbReference type="PANTHER" id="PTHR12984:SF3">
    <property type="entry name" value="N-TERMINAL KINASE-LIKE PROTEIN"/>
    <property type="match status" value="1"/>
</dbReference>
<evidence type="ECO:0000313" key="4">
    <source>
        <dbReference type="EMBL" id="KIK33451.1"/>
    </source>
</evidence>
<sequence>MIFLLYACVLLQCLTMGGLMPDATACALPEVKKEGWSALKGIPTLAADGYPLSLLLHAIFIPTHPPPPTAQQPHPLPQVFSRGSVPSSVIASCKKLLNPNPKSRMSPKNLLDIDMAESDGEGRGFFVNNRLLKLCAGLDGFTLSGESDEASLLRTLKESGSSFPPKFVSYRVLPCLASALVFGGASAATINPLILQFGKNITPDYGLIIVAPLTRYKDRSWWGLKLLQNAHGKAITGDNYKAFVHRIQFGGDEVVKAKDGAGSAALSMAYAGLNGDKGVITSTFVESPLYKDQGIDFFYTEAIAEYQTLEGSVVGEVYRAINQSLVDTEKLLRLLNEPTKVVDEPDAKELVVSNGEVDFENVSFSYDDQTSALRIISFKIPRGGRIALVGESGAGKSTISNPAQGVS</sequence>
<reference evidence="5" key="2">
    <citation type="submission" date="2015-01" db="EMBL/GenBank/DDBJ databases">
        <title>Evolutionary Origins and Diversification of the Mycorrhizal Mutualists.</title>
        <authorList>
            <consortium name="DOE Joint Genome Institute"/>
            <consortium name="Mycorrhizal Genomics Consortium"/>
            <person name="Kohler A."/>
            <person name="Kuo A."/>
            <person name="Nagy L.G."/>
            <person name="Floudas D."/>
            <person name="Copeland A."/>
            <person name="Barry K.W."/>
            <person name="Cichocki N."/>
            <person name="Veneault-Fourrey C."/>
            <person name="LaButti K."/>
            <person name="Lindquist E.A."/>
            <person name="Lipzen A."/>
            <person name="Lundell T."/>
            <person name="Morin E."/>
            <person name="Murat C."/>
            <person name="Riley R."/>
            <person name="Ohm R."/>
            <person name="Sun H."/>
            <person name="Tunlid A."/>
            <person name="Henrissat B."/>
            <person name="Grigoriev I.V."/>
            <person name="Hibbett D.S."/>
            <person name="Martin F."/>
        </authorList>
    </citation>
    <scope>NUCLEOTIDE SEQUENCE [LARGE SCALE GENOMIC DNA]</scope>
    <source>
        <strain evidence="5">UH-Slu-Lm8-n1</strain>
    </source>
</reference>
<evidence type="ECO:0008006" key="6">
    <source>
        <dbReference type="Google" id="ProtNLM"/>
    </source>
</evidence>
<dbReference type="Gene3D" id="3.40.50.300">
    <property type="entry name" value="P-loop containing nucleotide triphosphate hydrolases"/>
    <property type="match status" value="1"/>
</dbReference>
<dbReference type="STRING" id="930992.A0A0C9ZVP3"/>